<comment type="caution">
    <text evidence="2">The sequence shown here is derived from an EMBL/GenBank/DDBJ whole genome shotgun (WGS) entry which is preliminary data.</text>
</comment>
<organism evidence="2 3">
    <name type="scientific">Solimicrobium silvestre</name>
    <dbReference type="NCBI Taxonomy" id="2099400"/>
    <lineage>
        <taxon>Bacteria</taxon>
        <taxon>Pseudomonadati</taxon>
        <taxon>Pseudomonadota</taxon>
        <taxon>Betaproteobacteria</taxon>
        <taxon>Burkholderiales</taxon>
        <taxon>Oxalobacteraceae</taxon>
        <taxon>Solimicrobium</taxon>
    </lineage>
</organism>
<evidence type="ECO:0000313" key="3">
    <source>
        <dbReference type="Proteomes" id="UP000237839"/>
    </source>
</evidence>
<feature type="transmembrane region" description="Helical" evidence="1">
    <location>
        <begin position="65"/>
        <end position="88"/>
    </location>
</feature>
<feature type="transmembrane region" description="Helical" evidence="1">
    <location>
        <begin position="12"/>
        <end position="37"/>
    </location>
</feature>
<dbReference type="RefSeq" id="WP_105533953.1">
    <property type="nucleotide sequence ID" value="NZ_PUGF01000030.1"/>
</dbReference>
<keyword evidence="1" id="KW-0812">Transmembrane</keyword>
<evidence type="ECO:0008006" key="4">
    <source>
        <dbReference type="Google" id="ProtNLM"/>
    </source>
</evidence>
<evidence type="ECO:0000313" key="2">
    <source>
        <dbReference type="EMBL" id="PRC91033.1"/>
    </source>
</evidence>
<dbReference type="AlphaFoldDB" id="A0A2S9GTJ5"/>
<dbReference type="Pfam" id="PF10734">
    <property type="entry name" value="DUF2523"/>
    <property type="match status" value="1"/>
</dbReference>
<keyword evidence="1" id="KW-1133">Transmembrane helix</keyword>
<dbReference type="InterPro" id="IPR019670">
    <property type="entry name" value="DUF2523"/>
</dbReference>
<dbReference type="OrthoDB" id="8821024at2"/>
<protein>
    <recommendedName>
        <fullName evidence="4">DUF2523 domain-containing protein</fullName>
    </recommendedName>
</protein>
<reference evidence="2 3" key="1">
    <citation type="submission" date="2018-02" db="EMBL/GenBank/DDBJ databases">
        <title>Solimicrobium silvestre gen. nov., sp. nov., isolated from alpine forest soil.</title>
        <authorList>
            <person name="Margesin R."/>
            <person name="Albuquerque L."/>
            <person name="Zhang D.-C."/>
            <person name="Froufe H.J.C."/>
            <person name="Severino R."/>
            <person name="Roxo I."/>
            <person name="Egas C."/>
            <person name="Da Costa M.S."/>
        </authorList>
    </citation>
    <scope>NUCLEOTIDE SEQUENCE [LARGE SCALE GENOMIC DNA]</scope>
    <source>
        <strain evidence="2 3">S20-91</strain>
    </source>
</reference>
<name>A0A2S9GTJ5_9BURK</name>
<dbReference type="Proteomes" id="UP000237839">
    <property type="component" value="Unassembled WGS sequence"/>
</dbReference>
<evidence type="ECO:0000256" key="1">
    <source>
        <dbReference type="SAM" id="Phobius"/>
    </source>
</evidence>
<dbReference type="EMBL" id="PUGF01000030">
    <property type="protein sequence ID" value="PRC91033.1"/>
    <property type="molecule type" value="Genomic_DNA"/>
</dbReference>
<gene>
    <name evidence="2" type="ORF">S2091_4221</name>
</gene>
<sequence length="103" mass="11158">MPILAILVRFIWGGLAIVLPSLVGRVLLALGIGFVTYKGFNIGTDFLMNLIKNNLSGMPSDITSFLAWCWVDKALALMFSSFTASLAIKTAQGSLTKMVFKAK</sequence>
<keyword evidence="3" id="KW-1185">Reference proteome</keyword>
<proteinExistence type="predicted"/>
<keyword evidence="1" id="KW-0472">Membrane</keyword>
<accession>A0A2S9GTJ5</accession>